<keyword evidence="4" id="KW-1185">Reference proteome</keyword>
<dbReference type="PANTHER" id="PTHR23024:SF609">
    <property type="entry name" value="CARBOXYLESTERASE 18-RELATED"/>
    <property type="match status" value="1"/>
</dbReference>
<dbReference type="Gene3D" id="3.40.50.1820">
    <property type="entry name" value="alpha/beta hydrolase"/>
    <property type="match status" value="2"/>
</dbReference>
<dbReference type="Pfam" id="PF07859">
    <property type="entry name" value="Abhydrolase_3"/>
    <property type="match status" value="1"/>
</dbReference>
<dbReference type="GO" id="GO:0052689">
    <property type="term" value="F:carboxylic ester hydrolase activity"/>
    <property type="evidence" value="ECO:0007669"/>
    <property type="project" value="TreeGrafter"/>
</dbReference>
<evidence type="ECO:0000256" key="1">
    <source>
        <dbReference type="ARBA" id="ARBA00010515"/>
    </source>
</evidence>
<feature type="domain" description="Alpha/beta hydrolase fold-3" evidence="2">
    <location>
        <begin position="134"/>
        <end position="283"/>
    </location>
</feature>
<dbReference type="InterPro" id="IPR029058">
    <property type="entry name" value="AB_hydrolase_fold"/>
</dbReference>
<dbReference type="EMBL" id="VEPZ02000812">
    <property type="protein sequence ID" value="KAE8718556.1"/>
    <property type="molecule type" value="Genomic_DNA"/>
</dbReference>
<dbReference type="InterPro" id="IPR050466">
    <property type="entry name" value="Carboxylest/Gibb_receptor"/>
</dbReference>
<comment type="similarity">
    <text evidence="1">Belongs to the 'GDXG' lipolytic enzyme family.</text>
</comment>
<evidence type="ECO:0000313" key="3">
    <source>
        <dbReference type="EMBL" id="KAE8718556.1"/>
    </source>
</evidence>
<dbReference type="AlphaFoldDB" id="A0A6A3BNQ9"/>
<dbReference type="PANTHER" id="PTHR23024">
    <property type="entry name" value="ARYLACETAMIDE DEACETYLASE"/>
    <property type="match status" value="1"/>
</dbReference>
<reference evidence="3" key="1">
    <citation type="submission" date="2019-09" db="EMBL/GenBank/DDBJ databases">
        <title>Draft genome information of white flower Hibiscus syriacus.</title>
        <authorList>
            <person name="Kim Y.-M."/>
        </authorList>
    </citation>
    <scope>NUCLEOTIDE SEQUENCE [LARGE SCALE GENOMIC DNA]</scope>
    <source>
        <strain evidence="3">YM2019G1</strain>
    </source>
</reference>
<name>A0A6A3BNQ9_HIBSY</name>
<dbReference type="Proteomes" id="UP000436088">
    <property type="component" value="Unassembled WGS sequence"/>
</dbReference>
<comment type="caution">
    <text evidence="3">The sequence shown here is derived from an EMBL/GenBank/DDBJ whole genome shotgun (WGS) entry which is preliminary data.</text>
</comment>
<sequence>MAPQRSNPSLPLKTRIFISFLSNLTDAACRSDGSINRRLLRLFDFQVAPIPTPNPPTPSPLLTPPSMLLVISGFESSLLPPSDILLPVVFYFHGGGFHRLHQLPSRSEHTYRPNTTTESTFKFLDDNRDVYLPENADFSRCFLAGDSAGGNIAHNVAVRACKTEFKTLKLRGLICIQPFFGGEERTEAEVELEGAPLISISRSDFFWRALLPKGSSNRDHPAVNVSGPNAENIKGLDFPATMVVVAGFDPLKDWQRRYYEWLKASGKKATLIEYPNSVHAFHMFPELQETSQLIMKIKDFMSNCSSKLPISISHSLRRRNPSPSPKISVPISDEIPHNHSRSEIPHNIQKWKINLRGLTISLRFHFALRFCRAIFISRCYSLVAIFKNKVSLATTIASKLSPAQRQLFEETCFGPWLRVQHPGGDANLTHLWLQTMTSNLPDSIQRGRYTRHIARPSWLSRVFPDESMEKPNLHVDDLKKLFNKKMVSLGWMTSMLSEYALYYLCMPAFRQRGQTTYSSGANNIGRGPECMESVSVGFVYMESYLD</sequence>
<evidence type="ECO:0000313" key="4">
    <source>
        <dbReference type="Proteomes" id="UP000436088"/>
    </source>
</evidence>
<evidence type="ECO:0000259" key="2">
    <source>
        <dbReference type="Pfam" id="PF07859"/>
    </source>
</evidence>
<proteinExistence type="inferred from homology"/>
<organism evidence="3 4">
    <name type="scientific">Hibiscus syriacus</name>
    <name type="common">Rose of Sharon</name>
    <dbReference type="NCBI Taxonomy" id="106335"/>
    <lineage>
        <taxon>Eukaryota</taxon>
        <taxon>Viridiplantae</taxon>
        <taxon>Streptophyta</taxon>
        <taxon>Embryophyta</taxon>
        <taxon>Tracheophyta</taxon>
        <taxon>Spermatophyta</taxon>
        <taxon>Magnoliopsida</taxon>
        <taxon>eudicotyledons</taxon>
        <taxon>Gunneridae</taxon>
        <taxon>Pentapetalae</taxon>
        <taxon>rosids</taxon>
        <taxon>malvids</taxon>
        <taxon>Malvales</taxon>
        <taxon>Malvaceae</taxon>
        <taxon>Malvoideae</taxon>
        <taxon>Hibiscus</taxon>
    </lineage>
</organism>
<protein>
    <submittedName>
        <fullName evidence="3">Carboxylesterase 18</fullName>
    </submittedName>
</protein>
<dbReference type="InterPro" id="IPR013094">
    <property type="entry name" value="AB_hydrolase_3"/>
</dbReference>
<accession>A0A6A3BNQ9</accession>
<dbReference type="SUPFAM" id="SSF53474">
    <property type="entry name" value="alpha/beta-Hydrolases"/>
    <property type="match status" value="1"/>
</dbReference>
<dbReference type="GO" id="GO:0009860">
    <property type="term" value="P:pollen tube growth"/>
    <property type="evidence" value="ECO:0007669"/>
    <property type="project" value="TreeGrafter"/>
</dbReference>
<gene>
    <name evidence="3" type="ORF">F3Y22_tig00110013pilonHSYRG00542</name>
</gene>